<feature type="compositionally biased region" description="Polar residues" evidence="1">
    <location>
        <begin position="1"/>
        <end position="10"/>
    </location>
</feature>
<dbReference type="Proteomes" id="UP001215280">
    <property type="component" value="Unassembled WGS sequence"/>
</dbReference>
<dbReference type="AlphaFoldDB" id="A0AAD7J0L9"/>
<feature type="region of interest" description="Disordered" evidence="1">
    <location>
        <begin position="454"/>
        <end position="485"/>
    </location>
</feature>
<feature type="compositionally biased region" description="Basic residues" evidence="1">
    <location>
        <begin position="38"/>
        <end position="47"/>
    </location>
</feature>
<organism evidence="2 3">
    <name type="scientific">Mycena maculata</name>
    <dbReference type="NCBI Taxonomy" id="230809"/>
    <lineage>
        <taxon>Eukaryota</taxon>
        <taxon>Fungi</taxon>
        <taxon>Dikarya</taxon>
        <taxon>Basidiomycota</taxon>
        <taxon>Agaricomycotina</taxon>
        <taxon>Agaricomycetes</taxon>
        <taxon>Agaricomycetidae</taxon>
        <taxon>Agaricales</taxon>
        <taxon>Marasmiineae</taxon>
        <taxon>Mycenaceae</taxon>
        <taxon>Mycena</taxon>
    </lineage>
</organism>
<evidence type="ECO:0000313" key="3">
    <source>
        <dbReference type="Proteomes" id="UP001215280"/>
    </source>
</evidence>
<keyword evidence="3" id="KW-1185">Reference proteome</keyword>
<gene>
    <name evidence="2" type="ORF">DFH07DRAFT_773705</name>
</gene>
<evidence type="ECO:0000313" key="2">
    <source>
        <dbReference type="EMBL" id="KAJ7754301.1"/>
    </source>
</evidence>
<feature type="region of interest" description="Disordered" evidence="1">
    <location>
        <begin position="408"/>
        <end position="431"/>
    </location>
</feature>
<evidence type="ECO:0000256" key="1">
    <source>
        <dbReference type="SAM" id="MobiDB-lite"/>
    </source>
</evidence>
<proteinExistence type="predicted"/>
<protein>
    <submittedName>
        <fullName evidence="2">Uncharacterized protein</fullName>
    </submittedName>
</protein>
<feature type="compositionally biased region" description="Low complexity" evidence="1">
    <location>
        <begin position="454"/>
        <end position="465"/>
    </location>
</feature>
<feature type="compositionally biased region" description="Acidic residues" evidence="1">
    <location>
        <begin position="52"/>
        <end position="78"/>
    </location>
</feature>
<feature type="compositionally biased region" description="Low complexity" evidence="1">
    <location>
        <begin position="474"/>
        <end position="485"/>
    </location>
</feature>
<accession>A0AAD7J0L9</accession>
<name>A0AAD7J0L9_9AGAR</name>
<feature type="compositionally biased region" description="Basic residues" evidence="1">
    <location>
        <begin position="338"/>
        <end position="348"/>
    </location>
</feature>
<dbReference type="EMBL" id="JARJLG010000067">
    <property type="protein sequence ID" value="KAJ7754301.1"/>
    <property type="molecule type" value="Genomic_DNA"/>
</dbReference>
<reference evidence="2" key="1">
    <citation type="submission" date="2023-03" db="EMBL/GenBank/DDBJ databases">
        <title>Massive genome expansion in bonnet fungi (Mycena s.s.) driven by repeated elements and novel gene families across ecological guilds.</title>
        <authorList>
            <consortium name="Lawrence Berkeley National Laboratory"/>
            <person name="Harder C.B."/>
            <person name="Miyauchi S."/>
            <person name="Viragh M."/>
            <person name="Kuo A."/>
            <person name="Thoen E."/>
            <person name="Andreopoulos B."/>
            <person name="Lu D."/>
            <person name="Skrede I."/>
            <person name="Drula E."/>
            <person name="Henrissat B."/>
            <person name="Morin E."/>
            <person name="Kohler A."/>
            <person name="Barry K."/>
            <person name="LaButti K."/>
            <person name="Morin E."/>
            <person name="Salamov A."/>
            <person name="Lipzen A."/>
            <person name="Mereny Z."/>
            <person name="Hegedus B."/>
            <person name="Baldrian P."/>
            <person name="Stursova M."/>
            <person name="Weitz H."/>
            <person name="Taylor A."/>
            <person name="Grigoriev I.V."/>
            <person name="Nagy L.G."/>
            <person name="Martin F."/>
            <person name="Kauserud H."/>
        </authorList>
    </citation>
    <scope>NUCLEOTIDE SEQUENCE</scope>
    <source>
        <strain evidence="2">CBHHK188m</strain>
    </source>
</reference>
<feature type="region of interest" description="Disordered" evidence="1">
    <location>
        <begin position="266"/>
        <end position="376"/>
    </location>
</feature>
<comment type="caution">
    <text evidence="2">The sequence shown here is derived from an EMBL/GenBank/DDBJ whole genome shotgun (WGS) entry which is preliminary data.</text>
</comment>
<feature type="region of interest" description="Disordered" evidence="1">
    <location>
        <begin position="1"/>
        <end position="84"/>
    </location>
</feature>
<feature type="compositionally biased region" description="Low complexity" evidence="1">
    <location>
        <begin position="349"/>
        <end position="369"/>
    </location>
</feature>
<sequence length="485" mass="52599">MARTKNTSTSKPAKPPKAPKAPPERKRKATEKGEARAKAVKKAAKKNKTVDELDSNDEGDGSSDSEDDELDNEDDDESGTLPVKWTHELSEGLIACIMESADIKRALYPPPGPNASTAKGGGQTKVGAQWQLCLNLLGEDPNFKEALEACITTKEQTAYANKIKNRLRTMAKMTRKYIVEMGQTGAGIRNADEIDTSVSNAFTSKWAQISQKCPWFFEMRDLIAQRPNLVPTGLGHSDTGFELDILSGPSTGPSITSAVAQDITEGGAEPLDDNGTGLDIETDGRPVSQVNDITDLSDTEFPPPHQLSLLSGSDTDYHIPHNGSDAGDGEQEKPEKKKKEKGKGKKTAAKSGASKPASSPAPTPAAVSSKKSKMAEFSEIVKSEEVTRHKEIDLATARAEQSMKMMDMKSRLHQQREERRREERQARREERMAKLQIKQMKLQHAHEFRLAQLAASGSGTSHATSFLDVGRHTGGSASSSTYAGS</sequence>
<feature type="non-terminal residue" evidence="2">
    <location>
        <position position="1"/>
    </location>
</feature>